<accession>A0A1V2UZ52</accession>
<protein>
    <submittedName>
        <fullName evidence="1">Uncharacterized protein</fullName>
    </submittedName>
</protein>
<sequence>MANGFPGGNFRIVNKETGACIASAYGGQTHGLQDAVTARGETGVLPYSHTNDRLFTVHDKVKNIDEELWYFDSHADSWGRRVNMLYNKVKDIRSRWVLGARVETNAIAYKLFDKDLEHFLSLLPTQDEETLAHLKTSDCLDIVHLLETFIYSNGEEIIKSELVGKLDETKLNDFLDAVLAHESIRRIEHKFHEYASSPLLFLDIPELKDLPNSPFAQHNEQLYKIILASVQLDVLDQKDWTTRSEFRLHLRYDNIDALLKKMKKESMAELHLKAYKEYENTQDLKKEAVKVLLELRKTLDLHTNEKNMATAKKILKVSLKSNESFEQLQTALNSTNDKEIKPVNWHSGDVFLQGDGRQYQTKWAFEDGYIFVEGQPDAVLTNTWGSSIGISQRSNDPRQRWELKRA</sequence>
<dbReference type="RefSeq" id="WP_077168813.1">
    <property type="nucleotide sequence ID" value="NZ_LFZS01000003.1"/>
</dbReference>
<comment type="caution">
    <text evidence="1">The sequence shown here is derived from an EMBL/GenBank/DDBJ whole genome shotgun (WGS) entry which is preliminary data.</text>
</comment>
<name>A0A1V2UZ52_9GAMM</name>
<reference evidence="1 2" key="1">
    <citation type="submission" date="2015-07" db="EMBL/GenBank/DDBJ databases">
        <title>Acinetobacter yuneri, a novel member of Acinetobacter calcoaceticus-Acinetobacter baumannii complex isolated from clinical specimen.</title>
        <authorList>
            <person name="Yu Y."/>
        </authorList>
    </citation>
    <scope>NUCLEOTIDE SEQUENCE [LARGE SCALE GENOMIC DNA]</scope>
    <source>
        <strain evidence="1 2">A362</strain>
    </source>
</reference>
<gene>
    <name evidence="1" type="ORF">AC058_05370</name>
</gene>
<keyword evidence="2" id="KW-1185">Reference proteome</keyword>
<dbReference type="AlphaFoldDB" id="A0A1V2UZ52"/>
<evidence type="ECO:0000313" key="1">
    <source>
        <dbReference type="EMBL" id="ONN55268.1"/>
    </source>
</evidence>
<dbReference type="Proteomes" id="UP000189376">
    <property type="component" value="Unassembled WGS sequence"/>
</dbReference>
<dbReference type="EMBL" id="LFZS01000003">
    <property type="protein sequence ID" value="ONN55268.1"/>
    <property type="molecule type" value="Genomic_DNA"/>
</dbReference>
<proteinExistence type="predicted"/>
<organism evidence="1 2">
    <name type="scientific">Acinetobacter genomosp. 33YU</name>
    <dbReference type="NCBI Taxonomy" id="1675530"/>
    <lineage>
        <taxon>Bacteria</taxon>
        <taxon>Pseudomonadati</taxon>
        <taxon>Pseudomonadota</taxon>
        <taxon>Gammaproteobacteria</taxon>
        <taxon>Moraxellales</taxon>
        <taxon>Moraxellaceae</taxon>
        <taxon>Acinetobacter</taxon>
    </lineage>
</organism>
<evidence type="ECO:0000313" key="2">
    <source>
        <dbReference type="Proteomes" id="UP000189376"/>
    </source>
</evidence>